<protein>
    <submittedName>
        <fullName evidence="1">HEAT repeat domain-containing protein</fullName>
    </submittedName>
</protein>
<sequence length="255" mass="28561">MMRCSTRKKILVTLASVVLVVVAVVVHALAGLSTQPILYAAPPAFVAQYAENMQYSEPSSLVKVNATAFESPEGAHYTKWMQGFSYEEALVFKAIMAGESLDELWGLFAHPDKAVRIKIASAFAAVNIKFSHHDESGFPPKRNQFWKDLGEQLPNVRNALSEGLIETAKHGTATRIPYTLAWLPEMGTETLKLFEWAAKHHPDPNVRRSSMYYVAYIGREEEFSAPLLLNRAHDPDYSVRKLALGLRFRRLVGDL</sequence>
<evidence type="ECO:0000313" key="1">
    <source>
        <dbReference type="EMBL" id="NOU51274.1"/>
    </source>
</evidence>
<dbReference type="SUPFAM" id="SSF48371">
    <property type="entry name" value="ARM repeat"/>
    <property type="match status" value="1"/>
</dbReference>
<dbReference type="Proteomes" id="UP000586305">
    <property type="component" value="Unassembled WGS sequence"/>
</dbReference>
<dbReference type="EMBL" id="JABBPG010000004">
    <property type="protein sequence ID" value="NOU51274.1"/>
    <property type="molecule type" value="Genomic_DNA"/>
</dbReference>
<comment type="caution">
    <text evidence="1">The sequence shown here is derived from an EMBL/GenBank/DDBJ whole genome shotgun (WGS) entry which is preliminary data.</text>
</comment>
<dbReference type="AlphaFoldDB" id="A0A849VHD5"/>
<proteinExistence type="predicted"/>
<dbReference type="InterPro" id="IPR011989">
    <property type="entry name" value="ARM-like"/>
</dbReference>
<dbReference type="InterPro" id="IPR016024">
    <property type="entry name" value="ARM-type_fold"/>
</dbReference>
<dbReference type="RefSeq" id="WP_171626335.1">
    <property type="nucleotide sequence ID" value="NZ_JABBPG010000004.1"/>
</dbReference>
<keyword evidence="2" id="KW-1185">Reference proteome</keyword>
<gene>
    <name evidence="1" type="ORF">HG263_12120</name>
</gene>
<evidence type="ECO:0000313" key="2">
    <source>
        <dbReference type="Proteomes" id="UP000586305"/>
    </source>
</evidence>
<reference evidence="1 2" key="1">
    <citation type="submission" date="2020-04" db="EMBL/GenBank/DDBJ databases">
        <title>Pseudoalteromonas caenipelagi sp. nov., isolated from a tidal flat.</title>
        <authorList>
            <person name="Park S."/>
            <person name="Yoon J.-H."/>
        </authorList>
    </citation>
    <scope>NUCLEOTIDE SEQUENCE [LARGE SCALE GENOMIC DNA]</scope>
    <source>
        <strain evidence="1 2">JBTF-M23</strain>
    </source>
</reference>
<dbReference type="Gene3D" id="1.25.10.10">
    <property type="entry name" value="Leucine-rich Repeat Variant"/>
    <property type="match status" value="1"/>
</dbReference>
<accession>A0A849VHD5</accession>
<organism evidence="1 2">
    <name type="scientific">Pseudoalteromonas caenipelagi</name>
    <dbReference type="NCBI Taxonomy" id="2726988"/>
    <lineage>
        <taxon>Bacteria</taxon>
        <taxon>Pseudomonadati</taxon>
        <taxon>Pseudomonadota</taxon>
        <taxon>Gammaproteobacteria</taxon>
        <taxon>Alteromonadales</taxon>
        <taxon>Pseudoalteromonadaceae</taxon>
        <taxon>Pseudoalteromonas</taxon>
    </lineage>
</organism>
<name>A0A849VHD5_9GAMM</name>